<evidence type="ECO:0008006" key="3">
    <source>
        <dbReference type="Google" id="ProtNLM"/>
    </source>
</evidence>
<dbReference type="AlphaFoldDB" id="A0A2R3Z8M2"/>
<evidence type="ECO:0000313" key="1">
    <source>
        <dbReference type="EMBL" id="AVR46629.1"/>
    </source>
</evidence>
<sequence length="186" mass="20998">MKTFTLSLIFSFIFLGTYAQKTAEKFTLSSAGFEDSVIREYPGKSAAELYLAAKMWAEFTLDNPETAVSRDIKNDYLEYQVFVPSAFTIKDNGNSYTWDAMFDLAFRFKDGKIRYDVEIVEISSPNAPAFAIVGGPKQWAFYSLNNKPLPLTSEARKTMEDIVNDFIRGVSSFVNRDAKVPENGKN</sequence>
<dbReference type="Proteomes" id="UP000241507">
    <property type="component" value="Chromosome"/>
</dbReference>
<dbReference type="RefSeq" id="WP_107013401.1">
    <property type="nucleotide sequence ID" value="NZ_CP028136.1"/>
</dbReference>
<name>A0A2R3Z8M2_9FLAO</name>
<dbReference type="EMBL" id="CP028136">
    <property type="protein sequence ID" value="AVR46629.1"/>
    <property type="molecule type" value="Genomic_DNA"/>
</dbReference>
<gene>
    <name evidence="1" type="ORF">C7S20_15915</name>
</gene>
<accession>A0A2R3Z8M2</accession>
<proteinExistence type="predicted"/>
<dbReference type="KEGG" id="grs:C7S20_15915"/>
<evidence type="ECO:0000313" key="2">
    <source>
        <dbReference type="Proteomes" id="UP000241507"/>
    </source>
</evidence>
<keyword evidence="2" id="KW-1185">Reference proteome</keyword>
<dbReference type="OrthoDB" id="1436175at2"/>
<reference evidence="2" key="1">
    <citation type="submission" date="2018-03" db="EMBL/GenBank/DDBJ databases">
        <title>Gramella fulva sp. nov., isolated from a dry surface of tidal flat.</title>
        <authorList>
            <person name="Hwang S.H."/>
            <person name="Hwang W.M."/>
            <person name="Kang K."/>
            <person name="Ahn T.-Y."/>
        </authorList>
    </citation>
    <scope>NUCLEOTIDE SEQUENCE [LARGE SCALE GENOMIC DNA]</scope>
    <source>
        <strain evidence="2">SH35</strain>
    </source>
</reference>
<organism evidence="1 2">
    <name type="scientific">Christiangramia fulva</name>
    <dbReference type="NCBI Taxonomy" id="2126553"/>
    <lineage>
        <taxon>Bacteria</taxon>
        <taxon>Pseudomonadati</taxon>
        <taxon>Bacteroidota</taxon>
        <taxon>Flavobacteriia</taxon>
        <taxon>Flavobacteriales</taxon>
        <taxon>Flavobacteriaceae</taxon>
        <taxon>Christiangramia</taxon>
    </lineage>
</organism>
<protein>
    <recommendedName>
        <fullName evidence="3">DUF4468 domain-containing protein</fullName>
    </recommendedName>
</protein>